<proteinExistence type="inferred from homology"/>
<dbReference type="InterPro" id="IPR036291">
    <property type="entry name" value="NAD(P)-bd_dom_sf"/>
</dbReference>
<dbReference type="STRING" id="225004.SAMN02745152_00623"/>
<evidence type="ECO:0000256" key="1">
    <source>
        <dbReference type="ARBA" id="ARBA00006484"/>
    </source>
</evidence>
<keyword evidence="4" id="KW-1185">Reference proteome</keyword>
<organism evidence="3 4">
    <name type="scientific">Treponema berlinense</name>
    <dbReference type="NCBI Taxonomy" id="225004"/>
    <lineage>
        <taxon>Bacteria</taxon>
        <taxon>Pseudomonadati</taxon>
        <taxon>Spirochaetota</taxon>
        <taxon>Spirochaetia</taxon>
        <taxon>Spirochaetales</taxon>
        <taxon>Treponemataceae</taxon>
        <taxon>Treponema</taxon>
    </lineage>
</organism>
<keyword evidence="2" id="KW-0560">Oxidoreductase</keyword>
<dbReference type="Proteomes" id="UP000190395">
    <property type="component" value="Unassembled WGS sequence"/>
</dbReference>
<reference evidence="3 4" key="1">
    <citation type="submission" date="2017-02" db="EMBL/GenBank/DDBJ databases">
        <authorList>
            <person name="Peterson S.W."/>
        </authorList>
    </citation>
    <scope>NUCLEOTIDE SEQUENCE [LARGE SCALE GENOMIC DNA]</scope>
    <source>
        <strain evidence="3 4">ATCC BAA-909</strain>
    </source>
</reference>
<comment type="similarity">
    <text evidence="1">Belongs to the short-chain dehydrogenases/reductases (SDR) family.</text>
</comment>
<dbReference type="Gene3D" id="3.40.50.720">
    <property type="entry name" value="NAD(P)-binding Rossmann-like Domain"/>
    <property type="match status" value="1"/>
</dbReference>
<dbReference type="InterPro" id="IPR002347">
    <property type="entry name" value="SDR_fam"/>
</dbReference>
<sequence length="230" mass="24980">MKVLITGTSRGIGRAAALKFLSEGFNVTGLDIESDTISKSQDAKNKENYSHFTADISDLSSLPEISDVEILVNNAGIQTPALTGGEKDIQVNLIGTMAVTQKYAFQPKIKSVLFNASVSALTGNEFPSYAASKAGIIGYMKNCAIRLANSYRATCNALCFGGVLTELNENVIKNNELWQKIMDVTPLRRWASAQEAADWIYFLTVTNKFCTGQAIDVSGGERNCADLFVW</sequence>
<dbReference type="CDD" id="cd05233">
    <property type="entry name" value="SDR_c"/>
    <property type="match status" value="1"/>
</dbReference>
<dbReference type="EMBL" id="FUXC01000002">
    <property type="protein sequence ID" value="SJZ56303.1"/>
    <property type="molecule type" value="Genomic_DNA"/>
</dbReference>
<dbReference type="GO" id="GO:0016616">
    <property type="term" value="F:oxidoreductase activity, acting on the CH-OH group of donors, NAD or NADP as acceptor"/>
    <property type="evidence" value="ECO:0007669"/>
    <property type="project" value="TreeGrafter"/>
</dbReference>
<dbReference type="SUPFAM" id="SSF51735">
    <property type="entry name" value="NAD(P)-binding Rossmann-fold domains"/>
    <property type="match status" value="1"/>
</dbReference>
<dbReference type="RefSeq" id="WP_078930365.1">
    <property type="nucleotide sequence ID" value="NZ_FUXC01000002.1"/>
</dbReference>
<dbReference type="PANTHER" id="PTHR42760">
    <property type="entry name" value="SHORT-CHAIN DEHYDROGENASES/REDUCTASES FAMILY MEMBER"/>
    <property type="match status" value="1"/>
</dbReference>
<dbReference type="Pfam" id="PF13561">
    <property type="entry name" value="adh_short_C2"/>
    <property type="match status" value="1"/>
</dbReference>
<dbReference type="PRINTS" id="PR00080">
    <property type="entry name" value="SDRFAMILY"/>
</dbReference>
<evidence type="ECO:0000313" key="3">
    <source>
        <dbReference type="EMBL" id="SJZ56303.1"/>
    </source>
</evidence>
<gene>
    <name evidence="3" type="ORF">SAMN02745152_00623</name>
</gene>
<evidence type="ECO:0000313" key="4">
    <source>
        <dbReference type="Proteomes" id="UP000190395"/>
    </source>
</evidence>
<accession>A0A1T4LNR0</accession>
<name>A0A1T4LNR0_9SPIR</name>
<dbReference type="GeneID" id="303366891"/>
<dbReference type="AlphaFoldDB" id="A0A1T4LNR0"/>
<dbReference type="PRINTS" id="PR00081">
    <property type="entry name" value="GDHRDH"/>
</dbReference>
<dbReference type="OrthoDB" id="9803333at2"/>
<protein>
    <submittedName>
        <fullName evidence="3">3-oxoacyl-[acyl-carrier protein] reductase</fullName>
    </submittedName>
</protein>
<dbReference type="PANTHER" id="PTHR42760:SF133">
    <property type="entry name" value="3-OXOACYL-[ACYL-CARRIER-PROTEIN] REDUCTASE"/>
    <property type="match status" value="1"/>
</dbReference>
<evidence type="ECO:0000256" key="2">
    <source>
        <dbReference type="ARBA" id="ARBA00023002"/>
    </source>
</evidence>